<dbReference type="AlphaFoldDB" id="A0A1Q2KY63"/>
<proteinExistence type="predicted"/>
<evidence type="ECO:0000313" key="1">
    <source>
        <dbReference type="EMBL" id="AQQ53150.1"/>
    </source>
</evidence>
<sequence>MQTLTVTREASYTLNFLVYIQNVYLNQENSTETARFPYMPITYSFRDDFERQYAVLWQELVGRIQQHPANDTGIFAEEQEMFYSRLFEDDNQNWSDYTALYRSYRSWWESLAGHFSLERALDDKAEKVYSALAEWIKAEGLELKKKLTMSVLYDENLLGGTSPSAYFVTVPLRLFYVDDADLLVKLQVSVYEDEQRIIAL</sequence>
<gene>
    <name evidence="1" type="ORF">B0X71_08630</name>
</gene>
<accession>A0A1Q2KY63</accession>
<evidence type="ECO:0000313" key="2">
    <source>
        <dbReference type="Proteomes" id="UP000188184"/>
    </source>
</evidence>
<dbReference type="OrthoDB" id="2603162at2"/>
<dbReference type="RefSeq" id="WP_077589036.1">
    <property type="nucleotide sequence ID" value="NZ_CP019640.1"/>
</dbReference>
<reference evidence="1 2" key="1">
    <citation type="submission" date="2017-02" db="EMBL/GenBank/DDBJ databases">
        <title>The complete genomic sequence of a novel cold adapted crude oil-degrading bacterium Planococcus qaidamina Y42.</title>
        <authorList>
            <person name="Yang R."/>
        </authorList>
    </citation>
    <scope>NUCLEOTIDE SEQUENCE [LARGE SCALE GENOMIC DNA]</scope>
    <source>
        <strain evidence="1 2">Y42</strain>
    </source>
</reference>
<dbReference type="Proteomes" id="UP000188184">
    <property type="component" value="Chromosome"/>
</dbReference>
<dbReference type="KEGG" id="pmar:B0X71_08630"/>
<dbReference type="EMBL" id="CP019640">
    <property type="protein sequence ID" value="AQQ53150.1"/>
    <property type="molecule type" value="Genomic_DNA"/>
</dbReference>
<organism evidence="1 2">
    <name type="scientific">Planococcus lenghuensis</name>
    <dbReference type="NCBI Taxonomy" id="2213202"/>
    <lineage>
        <taxon>Bacteria</taxon>
        <taxon>Bacillati</taxon>
        <taxon>Bacillota</taxon>
        <taxon>Bacilli</taxon>
        <taxon>Bacillales</taxon>
        <taxon>Caryophanaceae</taxon>
        <taxon>Planococcus</taxon>
    </lineage>
</organism>
<protein>
    <submittedName>
        <fullName evidence="1">Uncharacterized protein</fullName>
    </submittedName>
</protein>
<keyword evidence="2" id="KW-1185">Reference proteome</keyword>
<name>A0A1Q2KY63_9BACL</name>